<dbReference type="AlphaFoldDB" id="A0A2T3KMY7"/>
<evidence type="ECO:0000313" key="1">
    <source>
        <dbReference type="EMBL" id="PSV01177.1"/>
    </source>
</evidence>
<dbReference type="SUPFAM" id="SSF81901">
    <property type="entry name" value="HCP-like"/>
    <property type="match status" value="1"/>
</dbReference>
<reference evidence="1 2" key="1">
    <citation type="submission" date="2018-01" db="EMBL/GenBank/DDBJ databases">
        <title>Whole genome sequencing of Histamine producing bacteria.</title>
        <authorList>
            <person name="Butler K."/>
        </authorList>
    </citation>
    <scope>NUCLEOTIDE SEQUENCE [LARGE SCALE GENOMIC DNA]</scope>
    <source>
        <strain evidence="1 2">FS-7.2</strain>
    </source>
</reference>
<evidence type="ECO:0000313" key="2">
    <source>
        <dbReference type="Proteomes" id="UP000241426"/>
    </source>
</evidence>
<organism evidence="1 2">
    <name type="scientific">Photobacterium kishitanii</name>
    <dbReference type="NCBI Taxonomy" id="318456"/>
    <lineage>
        <taxon>Bacteria</taxon>
        <taxon>Pseudomonadati</taxon>
        <taxon>Pseudomonadota</taxon>
        <taxon>Gammaproteobacteria</taxon>
        <taxon>Vibrionales</taxon>
        <taxon>Vibrionaceae</taxon>
        <taxon>Photobacterium</taxon>
    </lineage>
</organism>
<sequence>MIMINNLCNGYLSALFAEKRKANNDKIPSLVEKLKIASEKNEDALIALSCLRLMGELVEKDVTGAKASLARLVKSSPNVAFTVGVLAACKESGYGEDVFLSESNLRRVVSGNLSKKISADKCAVAARMLGDYYSNGKHFKVDVTEAARFYELAAMSGCVDSLCSLGKQLLYGGIGAFGDAFKIDEAKGLKFLSIADSKGNSDAAIILAKYHMKKSLDILSRVPRIDKDDAELLKALKRVEWRL</sequence>
<dbReference type="Gene3D" id="1.25.40.10">
    <property type="entry name" value="Tetratricopeptide repeat domain"/>
    <property type="match status" value="1"/>
</dbReference>
<name>A0A2T3KMY7_9GAMM</name>
<dbReference type="InterPro" id="IPR006597">
    <property type="entry name" value="Sel1-like"/>
</dbReference>
<evidence type="ECO:0008006" key="3">
    <source>
        <dbReference type="Google" id="ProtNLM"/>
    </source>
</evidence>
<protein>
    <recommendedName>
        <fullName evidence="3">Sel1 repeat family protein</fullName>
    </recommendedName>
</protein>
<comment type="caution">
    <text evidence="1">The sequence shown here is derived from an EMBL/GenBank/DDBJ whole genome shotgun (WGS) entry which is preliminary data.</text>
</comment>
<dbReference type="EMBL" id="PYNF01000002">
    <property type="protein sequence ID" value="PSV01177.1"/>
    <property type="molecule type" value="Genomic_DNA"/>
</dbReference>
<dbReference type="Proteomes" id="UP000241426">
    <property type="component" value="Unassembled WGS sequence"/>
</dbReference>
<proteinExistence type="predicted"/>
<dbReference type="SMART" id="SM00671">
    <property type="entry name" value="SEL1"/>
    <property type="match status" value="1"/>
</dbReference>
<dbReference type="InterPro" id="IPR011990">
    <property type="entry name" value="TPR-like_helical_dom_sf"/>
</dbReference>
<gene>
    <name evidence="1" type="ORF">C9J27_03900</name>
</gene>
<accession>A0A2T3KMY7</accession>